<reference evidence="1" key="1">
    <citation type="submission" date="2018-07" db="EMBL/GenBank/DDBJ databases">
        <authorList>
            <person name="Ashton P.M."/>
            <person name="Dallman T."/>
            <person name="Nair S."/>
            <person name="De Pinna E."/>
            <person name="Peters T."/>
            <person name="Grant K."/>
        </authorList>
    </citation>
    <scope>NUCLEOTIDE SEQUENCE</scope>
    <source>
        <strain evidence="1">513483</strain>
    </source>
</reference>
<organism evidence="1">
    <name type="scientific">Salmonella enteritidis</name>
    <dbReference type="NCBI Taxonomy" id="149539"/>
    <lineage>
        <taxon>Bacteria</taxon>
        <taxon>Pseudomonadati</taxon>
        <taxon>Pseudomonadota</taxon>
        <taxon>Gammaproteobacteria</taxon>
        <taxon>Enterobacterales</taxon>
        <taxon>Enterobacteriaceae</taxon>
        <taxon>Salmonella</taxon>
    </lineage>
</organism>
<gene>
    <name evidence="1" type="ORF">DSN07_10655</name>
</gene>
<accession>A0A5W6RQR5</accession>
<evidence type="ECO:0000313" key="1">
    <source>
        <dbReference type="EMBL" id="EBX5501009.1"/>
    </source>
</evidence>
<protein>
    <submittedName>
        <fullName evidence="1">Entericidin B</fullName>
    </submittedName>
</protein>
<sequence length="23" mass="2722">KVVFYIHLQLIKDNILSVVICYT</sequence>
<dbReference type="AlphaFoldDB" id="A0A5W6RQR5"/>
<name>A0A5W6RQR5_SALEN</name>
<feature type="non-terminal residue" evidence="1">
    <location>
        <position position="1"/>
    </location>
</feature>
<proteinExistence type="predicted"/>
<dbReference type="EMBL" id="AAHLPJ010000055">
    <property type="protein sequence ID" value="EBX5501009.1"/>
    <property type="molecule type" value="Genomic_DNA"/>
</dbReference>
<comment type="caution">
    <text evidence="1">The sequence shown here is derived from an EMBL/GenBank/DDBJ whole genome shotgun (WGS) entry which is preliminary data.</text>
</comment>